<organism evidence="2 4">
    <name type="scientific">Cerrena zonata</name>
    <dbReference type="NCBI Taxonomy" id="2478898"/>
    <lineage>
        <taxon>Eukaryota</taxon>
        <taxon>Fungi</taxon>
        <taxon>Dikarya</taxon>
        <taxon>Basidiomycota</taxon>
        <taxon>Agaricomycotina</taxon>
        <taxon>Agaricomycetes</taxon>
        <taxon>Polyporales</taxon>
        <taxon>Cerrenaceae</taxon>
        <taxon>Cerrena</taxon>
    </lineage>
</organism>
<protein>
    <submittedName>
        <fullName evidence="2">Uncharacterized protein</fullName>
    </submittedName>
</protein>
<gene>
    <name evidence="3" type="ORF">QCA50_020467</name>
    <name evidence="2" type="ORF">QCA50_021032</name>
</gene>
<sequence length="92" mass="10225">MFDTKYSDPPEQTIEPLHHRTNGNDVQDHAKRSPSTACESLSLAISLSLFSCSLISDLSTASPQPVVDTIDPCSKYFSISVQIYFLAGNRFW</sequence>
<proteinExistence type="predicted"/>
<evidence type="ECO:0000313" key="3">
    <source>
        <dbReference type="EMBL" id="KAK7676591.1"/>
    </source>
</evidence>
<comment type="caution">
    <text evidence="2">The sequence shown here is derived from an EMBL/GenBank/DDBJ whole genome shotgun (WGS) entry which is preliminary data.</text>
</comment>
<reference evidence="2 4" key="1">
    <citation type="submission" date="2022-09" db="EMBL/GenBank/DDBJ databases">
        <authorList>
            <person name="Palmer J.M."/>
        </authorList>
    </citation>
    <scope>NUCLEOTIDE SEQUENCE [LARGE SCALE GENOMIC DNA]</scope>
    <source>
        <strain evidence="2 4">DSM 7382</strain>
    </source>
</reference>
<dbReference type="EMBL" id="JASBNA010000111">
    <property type="protein sequence ID" value="KAK7676591.1"/>
    <property type="molecule type" value="Genomic_DNA"/>
</dbReference>
<feature type="region of interest" description="Disordered" evidence="1">
    <location>
        <begin position="1"/>
        <end position="33"/>
    </location>
</feature>
<dbReference type="EMBL" id="JASBNA010000142">
    <property type="protein sequence ID" value="KAK7676021.1"/>
    <property type="molecule type" value="Genomic_DNA"/>
</dbReference>
<dbReference type="Proteomes" id="UP001385951">
    <property type="component" value="Unassembled WGS sequence"/>
</dbReference>
<name>A0AAW0FFJ9_9APHY</name>
<evidence type="ECO:0000313" key="4">
    <source>
        <dbReference type="Proteomes" id="UP001385951"/>
    </source>
</evidence>
<dbReference type="AlphaFoldDB" id="A0AAW0FFJ9"/>
<accession>A0AAW0FFJ9</accession>
<evidence type="ECO:0000313" key="2">
    <source>
        <dbReference type="EMBL" id="KAK7676021.1"/>
    </source>
</evidence>
<evidence type="ECO:0000256" key="1">
    <source>
        <dbReference type="SAM" id="MobiDB-lite"/>
    </source>
</evidence>
<keyword evidence="4" id="KW-1185">Reference proteome</keyword>